<evidence type="ECO:0000313" key="1">
    <source>
        <dbReference type="EMBL" id="MBI5078554.1"/>
    </source>
</evidence>
<dbReference type="GO" id="GO:0005524">
    <property type="term" value="F:ATP binding"/>
    <property type="evidence" value="ECO:0007669"/>
    <property type="project" value="InterPro"/>
</dbReference>
<dbReference type="Pfam" id="PF02572">
    <property type="entry name" value="CobA_CobO_BtuR"/>
    <property type="match status" value="1"/>
</dbReference>
<sequence length="119" mass="13267">MKPYLQIHQFGRKGFVNLKNPSDEDKALAQKGFAFAREALRLKPKLLILDEINLAVAAGLLSEKEVIAFLRGIPGSIDVVLTGRHASKRLYRIADGVSVIKKVKHVFDRGILARKGIEY</sequence>
<protein>
    <submittedName>
        <fullName evidence="1">Cob(I)yrinic acid a,c-diamide adenosyltransferase</fullName>
    </submittedName>
</protein>
<dbReference type="SUPFAM" id="SSF52540">
    <property type="entry name" value="P-loop containing nucleoside triphosphate hydrolases"/>
    <property type="match status" value="1"/>
</dbReference>
<name>A0A9D6ULT8_UNCSA</name>
<accession>A0A9D6ULT8</accession>
<dbReference type="InterPro" id="IPR003724">
    <property type="entry name" value="CblAdoTrfase_CobA"/>
</dbReference>
<evidence type="ECO:0000313" key="2">
    <source>
        <dbReference type="Proteomes" id="UP000808761"/>
    </source>
</evidence>
<dbReference type="InterPro" id="IPR027417">
    <property type="entry name" value="P-loop_NTPase"/>
</dbReference>
<dbReference type="PANTHER" id="PTHR46638">
    <property type="entry name" value="CORRINOID ADENOSYLTRANSFERASE"/>
    <property type="match status" value="1"/>
</dbReference>
<dbReference type="GO" id="GO:0008817">
    <property type="term" value="F:corrinoid adenosyltransferase activity"/>
    <property type="evidence" value="ECO:0007669"/>
    <property type="project" value="InterPro"/>
</dbReference>
<dbReference type="PANTHER" id="PTHR46638:SF1">
    <property type="entry name" value="CORRINOID ADENOSYLTRANSFERASE"/>
    <property type="match status" value="1"/>
</dbReference>
<dbReference type="Gene3D" id="3.40.50.300">
    <property type="entry name" value="P-loop containing nucleotide triphosphate hydrolases"/>
    <property type="match status" value="1"/>
</dbReference>
<organism evidence="1 2">
    <name type="scientific">Candidatus Saganbacteria bacterium</name>
    <dbReference type="NCBI Taxonomy" id="2575572"/>
    <lineage>
        <taxon>Bacteria</taxon>
        <taxon>Bacillati</taxon>
        <taxon>Saganbacteria</taxon>
    </lineage>
</organism>
<dbReference type="AlphaFoldDB" id="A0A9D6ULT8"/>
<reference evidence="1" key="1">
    <citation type="submission" date="2020-07" db="EMBL/GenBank/DDBJ databases">
        <title>Huge and variable diversity of episymbiotic CPR bacteria and DPANN archaea in groundwater ecosystems.</title>
        <authorList>
            <person name="He C.Y."/>
            <person name="Keren R."/>
            <person name="Whittaker M."/>
            <person name="Farag I.F."/>
            <person name="Doudna J."/>
            <person name="Cate J.H.D."/>
            <person name="Banfield J.F."/>
        </authorList>
    </citation>
    <scope>NUCLEOTIDE SEQUENCE</scope>
    <source>
        <strain evidence="1">NC_groundwater_1860_Pr3_B-0.1um_51_7</strain>
    </source>
</reference>
<gene>
    <name evidence="1" type="ORF">HZB08_00840</name>
</gene>
<dbReference type="GO" id="GO:0009236">
    <property type="term" value="P:cobalamin biosynthetic process"/>
    <property type="evidence" value="ECO:0007669"/>
    <property type="project" value="InterPro"/>
</dbReference>
<comment type="caution">
    <text evidence="1">The sequence shown here is derived from an EMBL/GenBank/DDBJ whole genome shotgun (WGS) entry which is preliminary data.</text>
</comment>
<dbReference type="EMBL" id="JACRKR010000040">
    <property type="protein sequence ID" value="MBI5078554.1"/>
    <property type="molecule type" value="Genomic_DNA"/>
</dbReference>
<dbReference type="Proteomes" id="UP000808761">
    <property type="component" value="Unassembled WGS sequence"/>
</dbReference>
<proteinExistence type="predicted"/>